<dbReference type="RefSeq" id="WP_187820091.1">
    <property type="nucleotide sequence ID" value="NZ_JACTVJ010000065.1"/>
</dbReference>
<proteinExistence type="inferred from homology"/>
<dbReference type="GO" id="GO:0009039">
    <property type="term" value="F:urease activity"/>
    <property type="evidence" value="ECO:0007669"/>
    <property type="project" value="UniProtKB-EC"/>
</dbReference>
<reference evidence="4 5" key="1">
    <citation type="submission" date="2020-08" db="EMBL/GenBank/DDBJ databases">
        <title>Genemic of Streptomyces polyaspartic.</title>
        <authorList>
            <person name="Liu W."/>
        </authorList>
    </citation>
    <scope>NUCLEOTIDE SEQUENCE [LARGE SCALE GENOMIC DNA]</scope>
    <source>
        <strain evidence="4 5">TRM66268-LWL</strain>
    </source>
</reference>
<keyword evidence="5" id="KW-1185">Reference proteome</keyword>
<comment type="caution">
    <text evidence="4">The sequence shown here is derived from an EMBL/GenBank/DDBJ whole genome shotgun (WGS) entry which is preliminary data.</text>
</comment>
<dbReference type="Gene3D" id="3.30.280.10">
    <property type="entry name" value="Urease, gamma-like subunit"/>
    <property type="match status" value="1"/>
</dbReference>
<comment type="catalytic activity">
    <reaction evidence="2 3">
        <text>urea + 2 H2O + H(+) = hydrogencarbonate + 2 NH4(+)</text>
        <dbReference type="Rhea" id="RHEA:20557"/>
        <dbReference type="ChEBI" id="CHEBI:15377"/>
        <dbReference type="ChEBI" id="CHEBI:15378"/>
        <dbReference type="ChEBI" id="CHEBI:16199"/>
        <dbReference type="ChEBI" id="CHEBI:17544"/>
        <dbReference type="ChEBI" id="CHEBI:28938"/>
        <dbReference type="EC" id="3.5.1.5"/>
    </reaction>
</comment>
<keyword evidence="1 3" id="KW-0378">Hydrolase</keyword>
<sequence length="100" mass="10718">MGLHPTEGDRLMVHLAASVAKECRERGVKLSAAEAEALLLEHIHAGARDGRTVAELTRSARELIAREDVLPGVPEMITEVSADAVFLDGTHTVVVTNPIK</sequence>
<evidence type="ECO:0000313" key="5">
    <source>
        <dbReference type="Proteomes" id="UP000642284"/>
    </source>
</evidence>
<evidence type="ECO:0000256" key="2">
    <source>
        <dbReference type="ARBA" id="ARBA00047778"/>
    </source>
</evidence>
<comment type="subcellular location">
    <subcellularLocation>
        <location evidence="3">Cytoplasm</location>
    </subcellularLocation>
</comment>
<accession>A0ABR7SZJ8</accession>
<dbReference type="Proteomes" id="UP000642284">
    <property type="component" value="Unassembled WGS sequence"/>
</dbReference>
<dbReference type="NCBIfam" id="TIGR00193">
    <property type="entry name" value="urease_gam"/>
    <property type="match status" value="1"/>
</dbReference>
<dbReference type="EMBL" id="JACTVJ010000065">
    <property type="protein sequence ID" value="MBC9719693.1"/>
    <property type="molecule type" value="Genomic_DNA"/>
</dbReference>
<dbReference type="InterPro" id="IPR036463">
    <property type="entry name" value="Urease_gamma_sf"/>
</dbReference>
<evidence type="ECO:0000256" key="1">
    <source>
        <dbReference type="ARBA" id="ARBA00022801"/>
    </source>
</evidence>
<comment type="similarity">
    <text evidence="3">Belongs to the urease gamma subunit family.</text>
</comment>
<dbReference type="InterPro" id="IPR050069">
    <property type="entry name" value="Urease_subunit"/>
</dbReference>
<gene>
    <name evidence="4" type="primary">ureA</name>
    <name evidence="4" type="ORF">H9Y04_45280</name>
</gene>
<dbReference type="PANTHER" id="PTHR33569">
    <property type="entry name" value="UREASE"/>
    <property type="match status" value="1"/>
</dbReference>
<dbReference type="SUPFAM" id="SSF54111">
    <property type="entry name" value="Urease, gamma-subunit"/>
    <property type="match status" value="1"/>
</dbReference>
<name>A0ABR7SZJ8_9ACTN</name>
<dbReference type="Pfam" id="PF00547">
    <property type="entry name" value="Urease_gamma"/>
    <property type="match status" value="1"/>
</dbReference>
<dbReference type="PANTHER" id="PTHR33569:SF1">
    <property type="entry name" value="UREASE"/>
    <property type="match status" value="1"/>
</dbReference>
<protein>
    <recommendedName>
        <fullName evidence="3">Urease subunit gamma</fullName>
        <ecNumber evidence="3">3.5.1.5</ecNumber>
    </recommendedName>
</protein>
<organism evidence="4 5">
    <name type="scientific">Streptomyces polyasparticus</name>
    <dbReference type="NCBI Taxonomy" id="2767826"/>
    <lineage>
        <taxon>Bacteria</taxon>
        <taxon>Bacillati</taxon>
        <taxon>Actinomycetota</taxon>
        <taxon>Actinomycetes</taxon>
        <taxon>Kitasatosporales</taxon>
        <taxon>Streptomycetaceae</taxon>
        <taxon>Streptomyces</taxon>
    </lineage>
</organism>
<evidence type="ECO:0000313" key="4">
    <source>
        <dbReference type="EMBL" id="MBC9719693.1"/>
    </source>
</evidence>
<dbReference type="InterPro" id="IPR002026">
    <property type="entry name" value="Urease_gamma/gamma-beta_su"/>
</dbReference>
<evidence type="ECO:0000256" key="3">
    <source>
        <dbReference type="RuleBase" id="RU003850"/>
    </source>
</evidence>
<dbReference type="EC" id="3.5.1.5" evidence="3"/>